<accession>A0A0D8IDU1</accession>
<dbReference type="STRING" id="84022.CACET_c18670"/>
<dbReference type="RefSeq" id="WP_044824008.1">
    <property type="nucleotide sequence ID" value="NZ_CP009687.1"/>
</dbReference>
<dbReference type="Proteomes" id="UP000035704">
    <property type="component" value="Chromosome"/>
</dbReference>
<gene>
    <name evidence="1" type="ORF">CACET_c18670</name>
</gene>
<dbReference type="OrthoDB" id="2382049at2"/>
<evidence type="ECO:0000313" key="1">
    <source>
        <dbReference type="EMBL" id="AKL95315.1"/>
    </source>
</evidence>
<sequence>MVFDIKYYMVTIAAIFISLGIGIFIGFNMNGGEIYLNQQQQLIDSLENRFGEFRLEREDLQKNIEELQLEKEKHEDFIERAYYEIIDSKLANFRIAIIQTSEDYYYDDLKDALQEAGGIVPVQLIYTNKLLHLTEEELEDINYSFGVTLTEEEIFKQTNHDVLALLQGGEASNLLNYLITNEFIRLTEYDLYDHEVDQIVIAGGSQKENSGILKAVDLDLIDKIQNENMKAVGVERLDISHSYIPSYKNSGISTVDNVDTLMGRMALILAMAGREGSFGEREHAEQLVPIGGYE</sequence>
<evidence type="ECO:0000313" key="2">
    <source>
        <dbReference type="Proteomes" id="UP000035704"/>
    </source>
</evidence>
<dbReference type="AlphaFoldDB" id="A0A0D8IDU1"/>
<dbReference type="GO" id="GO:0016020">
    <property type="term" value="C:membrane"/>
    <property type="evidence" value="ECO:0007669"/>
    <property type="project" value="InterPro"/>
</dbReference>
<name>A0A0D8IDU1_9CLOT</name>
<dbReference type="KEGG" id="cace:CACET_c18670"/>
<dbReference type="EMBL" id="CP009687">
    <property type="protein sequence ID" value="AKL95315.1"/>
    <property type="molecule type" value="Genomic_DNA"/>
</dbReference>
<dbReference type="GO" id="GO:0055070">
    <property type="term" value="P:copper ion homeostasis"/>
    <property type="evidence" value="ECO:0007669"/>
    <property type="project" value="InterPro"/>
</dbReference>
<proteinExistence type="predicted"/>
<protein>
    <submittedName>
        <fullName evidence="1">Uncharacterized protein</fullName>
    </submittedName>
</protein>
<dbReference type="InterPro" id="IPR021522">
    <property type="entry name" value="MctB"/>
</dbReference>
<reference evidence="1 2" key="1">
    <citation type="submission" date="2014-10" db="EMBL/GenBank/DDBJ databases">
        <title>Genome sequence of Clostridium aceticum DSM 1496.</title>
        <authorList>
            <person name="Poehlein A."/>
            <person name="Schiel-Bengelsdorf B."/>
            <person name="Gottschalk G."/>
            <person name="Duerre P."/>
            <person name="Daniel R."/>
        </authorList>
    </citation>
    <scope>NUCLEOTIDE SEQUENCE [LARGE SCALE GENOMIC DNA]</scope>
    <source>
        <strain evidence="1 2">DSM 1496</strain>
    </source>
</reference>
<dbReference type="PATRIC" id="fig|84022.5.peg.3325"/>
<keyword evidence="2" id="KW-1185">Reference proteome</keyword>
<organism evidence="1 2">
    <name type="scientific">Clostridium aceticum</name>
    <dbReference type="NCBI Taxonomy" id="84022"/>
    <lineage>
        <taxon>Bacteria</taxon>
        <taxon>Bacillati</taxon>
        <taxon>Bacillota</taxon>
        <taxon>Clostridia</taxon>
        <taxon>Eubacteriales</taxon>
        <taxon>Clostridiaceae</taxon>
        <taxon>Clostridium</taxon>
    </lineage>
</organism>
<dbReference type="Pfam" id="PF11382">
    <property type="entry name" value="MctB"/>
    <property type="match status" value="1"/>
</dbReference>